<name>A0A8S5M5H5_9CAUD</name>
<protein>
    <submittedName>
        <fullName evidence="1">Uncharacterized protein</fullName>
    </submittedName>
</protein>
<organism evidence="1">
    <name type="scientific">Podoviridae sp. ctaNW81</name>
    <dbReference type="NCBI Taxonomy" id="2826562"/>
    <lineage>
        <taxon>Viruses</taxon>
        <taxon>Duplodnaviria</taxon>
        <taxon>Heunggongvirae</taxon>
        <taxon>Uroviricota</taxon>
        <taxon>Caudoviricetes</taxon>
    </lineage>
</organism>
<dbReference type="EMBL" id="BK014826">
    <property type="protein sequence ID" value="DAD77460.1"/>
    <property type="molecule type" value="Genomic_DNA"/>
</dbReference>
<proteinExistence type="predicted"/>
<reference evidence="1" key="1">
    <citation type="journal article" date="2021" name="Proc. Natl. Acad. Sci. U.S.A.">
        <title>A Catalog of Tens of Thousands of Viruses from Human Metagenomes Reveals Hidden Associations with Chronic Diseases.</title>
        <authorList>
            <person name="Tisza M.J."/>
            <person name="Buck C.B."/>
        </authorList>
    </citation>
    <scope>NUCLEOTIDE SEQUENCE</scope>
    <source>
        <strain evidence="1">CtaNW81</strain>
    </source>
</reference>
<sequence>MEQNYTLQSLDGLPAGQHFLYNDIEFIKLGDEQGGMLCITAKIWKILPFDKEGSNRMRNSSLCKILHKKFLTQLCIEDVLMYEMNLTADNGDQSYGTLFVNIGLLSADLYRKYRKYIPSYNDWIWLCTPWYCSGDARGVRGVGPDRTLYRGDADNVHGVVPAVVFNKYTIVKLKN</sequence>
<evidence type="ECO:0000313" key="1">
    <source>
        <dbReference type="EMBL" id="DAD77460.1"/>
    </source>
</evidence>
<accession>A0A8S5M5H5</accession>